<sequence>MKVKIFFLCVFLFATSVIFSQNKNAPRSIISSTAVIKKYHGLEELKKMKKGDLLELYAERVQVLIKTIPYMALATKSGATLTDLGVPNNSVIKKVLETQDKATEEYLKISSNFQKKILPYTDKDVLISSILYYESTMKSFHEYNDL</sequence>
<comment type="caution">
    <text evidence="2">The sequence shown here is derived from an EMBL/GenBank/DDBJ whole genome shotgun (WGS) entry which is preliminary data.</text>
</comment>
<evidence type="ECO:0000256" key="1">
    <source>
        <dbReference type="SAM" id="SignalP"/>
    </source>
</evidence>
<name>A0A3L9ZX46_9FLAO</name>
<reference evidence="2 3" key="1">
    <citation type="submission" date="2018-10" db="EMBL/GenBank/DDBJ databases">
        <title>Genomic Encyclopedia of Archaeal and Bacterial Type Strains, Phase II (KMG-II): from individual species to whole genera.</title>
        <authorList>
            <person name="Goeker M."/>
        </authorList>
    </citation>
    <scope>NUCLEOTIDE SEQUENCE [LARGE SCALE GENOMIC DNA]</scope>
    <source>
        <strain evidence="2 3">DSM 19727</strain>
    </source>
</reference>
<dbReference type="AlphaFoldDB" id="A0A3L9ZX46"/>
<proteinExistence type="predicted"/>
<evidence type="ECO:0000313" key="3">
    <source>
        <dbReference type="Proteomes" id="UP000280368"/>
    </source>
</evidence>
<organism evidence="2 3">
    <name type="scientific">Flavobacterium weaverense</name>
    <dbReference type="NCBI Taxonomy" id="271156"/>
    <lineage>
        <taxon>Bacteria</taxon>
        <taxon>Pseudomonadati</taxon>
        <taxon>Bacteroidota</taxon>
        <taxon>Flavobacteriia</taxon>
        <taxon>Flavobacteriales</taxon>
        <taxon>Flavobacteriaceae</taxon>
        <taxon>Flavobacterium</taxon>
    </lineage>
</organism>
<dbReference type="Proteomes" id="UP000280368">
    <property type="component" value="Unassembled WGS sequence"/>
</dbReference>
<feature type="chain" id="PRO_5018151710" evidence="1">
    <location>
        <begin position="21"/>
        <end position="146"/>
    </location>
</feature>
<feature type="signal peptide" evidence="1">
    <location>
        <begin position="1"/>
        <end position="20"/>
    </location>
</feature>
<gene>
    <name evidence="2" type="ORF">BC961_0971</name>
</gene>
<protein>
    <submittedName>
        <fullName evidence="2">Uncharacterized protein</fullName>
    </submittedName>
</protein>
<keyword evidence="3" id="KW-1185">Reference proteome</keyword>
<accession>A0A3L9ZX46</accession>
<dbReference type="OrthoDB" id="1161684at2"/>
<evidence type="ECO:0000313" key="2">
    <source>
        <dbReference type="EMBL" id="RMA76990.1"/>
    </source>
</evidence>
<keyword evidence="1" id="KW-0732">Signal</keyword>
<dbReference type="EMBL" id="REFH01000008">
    <property type="protein sequence ID" value="RMA76990.1"/>
    <property type="molecule type" value="Genomic_DNA"/>
</dbReference>
<dbReference type="RefSeq" id="WP_121924698.1">
    <property type="nucleotide sequence ID" value="NZ_CBCSGA010000001.1"/>
</dbReference>